<feature type="domain" description="Tyr recombinase" evidence="4">
    <location>
        <begin position="83"/>
        <end position="254"/>
    </location>
</feature>
<dbReference type="GO" id="GO:0006310">
    <property type="term" value="P:DNA recombination"/>
    <property type="evidence" value="ECO:0007669"/>
    <property type="project" value="UniProtKB-KW"/>
</dbReference>
<dbReference type="PANTHER" id="PTHR30349:SF64">
    <property type="entry name" value="PROPHAGE INTEGRASE INTD-RELATED"/>
    <property type="match status" value="1"/>
</dbReference>
<dbReference type="Gene3D" id="1.10.443.10">
    <property type="entry name" value="Intergrase catalytic core"/>
    <property type="match status" value="1"/>
</dbReference>
<dbReference type="Gene3D" id="1.10.150.130">
    <property type="match status" value="1"/>
</dbReference>
<evidence type="ECO:0000259" key="4">
    <source>
        <dbReference type="PROSITE" id="PS51898"/>
    </source>
</evidence>
<sequence length="275" mass="32033">MLEYAPKKSKRTQMYYKTTQNHSLPFFGNIKLTSITPKKISEYKAMRYSKGIKPGTYNLERAMFSKMFNIAIREWEWLKENNQRDKWLSEEDEQRLLENIPGWLREIVLLALHTGLRRDELLSLTWDRVSLLQKTIIIQKSKNGRPRTIPLTSVAMGILEEKARIRSVKTNLVFTNTAGRKIGTSWIMKHFIVARENAGLDGFHFHDLRHTFATRLAQKGVDLYTISKLLGHVNITMTQRYAHHCPESLRTGIAVLEKVDYNLTTVRENRNVSNT</sequence>
<dbReference type="InterPro" id="IPR050090">
    <property type="entry name" value="Tyrosine_recombinase_XerCD"/>
</dbReference>
<evidence type="ECO:0000313" key="6">
    <source>
        <dbReference type="Proteomes" id="UP000319783"/>
    </source>
</evidence>
<comment type="caution">
    <text evidence="5">The sequence shown here is derived from an EMBL/GenBank/DDBJ whole genome shotgun (WGS) entry which is preliminary data.</text>
</comment>
<dbReference type="InterPro" id="IPR057084">
    <property type="entry name" value="Int_N"/>
</dbReference>
<accession>A0A533Q693</accession>
<protein>
    <submittedName>
        <fullName evidence="5">Phage integrase family protein</fullName>
    </submittedName>
</protein>
<dbReference type="InterPro" id="IPR010998">
    <property type="entry name" value="Integrase_recombinase_N"/>
</dbReference>
<dbReference type="Pfam" id="PF24624">
    <property type="entry name" value="Int_N"/>
    <property type="match status" value="1"/>
</dbReference>
<organism evidence="5 6">
    <name type="scientific">Candidatus Jettenia ecosi</name>
    <dbReference type="NCBI Taxonomy" id="2494326"/>
    <lineage>
        <taxon>Bacteria</taxon>
        <taxon>Pseudomonadati</taxon>
        <taxon>Planctomycetota</taxon>
        <taxon>Candidatus Brocadiia</taxon>
        <taxon>Candidatus Brocadiales</taxon>
        <taxon>Candidatus Brocadiaceae</taxon>
        <taxon>Candidatus Jettenia</taxon>
    </lineage>
</organism>
<dbReference type="SUPFAM" id="SSF56349">
    <property type="entry name" value="DNA breaking-rejoining enzymes"/>
    <property type="match status" value="1"/>
</dbReference>
<dbReference type="AlphaFoldDB" id="A0A533Q693"/>
<dbReference type="CDD" id="cd00796">
    <property type="entry name" value="INT_Rci_Hp1_C"/>
    <property type="match status" value="1"/>
</dbReference>
<evidence type="ECO:0000313" key="5">
    <source>
        <dbReference type="EMBL" id="TLD40107.1"/>
    </source>
</evidence>
<evidence type="ECO:0000256" key="1">
    <source>
        <dbReference type="ARBA" id="ARBA00008857"/>
    </source>
</evidence>
<dbReference type="PROSITE" id="PS51898">
    <property type="entry name" value="TYR_RECOMBINASE"/>
    <property type="match status" value="1"/>
</dbReference>
<dbReference type="PANTHER" id="PTHR30349">
    <property type="entry name" value="PHAGE INTEGRASE-RELATED"/>
    <property type="match status" value="1"/>
</dbReference>
<dbReference type="InterPro" id="IPR011010">
    <property type="entry name" value="DNA_brk_join_enz"/>
</dbReference>
<dbReference type="InterPro" id="IPR002104">
    <property type="entry name" value="Integrase_catalytic"/>
</dbReference>
<evidence type="ECO:0000256" key="3">
    <source>
        <dbReference type="ARBA" id="ARBA00023172"/>
    </source>
</evidence>
<keyword evidence="3" id="KW-0233">DNA recombination</keyword>
<dbReference type="Pfam" id="PF00589">
    <property type="entry name" value="Phage_integrase"/>
    <property type="match status" value="1"/>
</dbReference>
<dbReference type="EMBL" id="SULG01000132">
    <property type="protein sequence ID" value="TLD40107.1"/>
    <property type="molecule type" value="Genomic_DNA"/>
</dbReference>
<reference evidence="5 6" key="1">
    <citation type="submission" date="2019-04" db="EMBL/GenBank/DDBJ databases">
        <title>Genome of a novel bacterium Candidatus Jettenia ecosi reconstructed from metagenome of an anammox bioreactor.</title>
        <authorList>
            <person name="Mardanov A.V."/>
            <person name="Beletsky A.V."/>
            <person name="Ravin N.V."/>
            <person name="Botchkova E.A."/>
            <person name="Litti Y.V."/>
            <person name="Nozhevnikova A.N."/>
        </authorList>
    </citation>
    <scope>NUCLEOTIDE SEQUENCE [LARGE SCALE GENOMIC DNA]</scope>
    <source>
        <strain evidence="5">J2</strain>
    </source>
</reference>
<keyword evidence="2" id="KW-0238">DNA-binding</keyword>
<dbReference type="Proteomes" id="UP000319783">
    <property type="component" value="Unassembled WGS sequence"/>
</dbReference>
<dbReference type="GO" id="GO:0015074">
    <property type="term" value="P:DNA integration"/>
    <property type="evidence" value="ECO:0007669"/>
    <property type="project" value="InterPro"/>
</dbReference>
<name>A0A533Q693_9BACT</name>
<gene>
    <name evidence="5" type="ORF">JETT_3634</name>
</gene>
<dbReference type="GO" id="GO:0003677">
    <property type="term" value="F:DNA binding"/>
    <property type="evidence" value="ECO:0007669"/>
    <property type="project" value="UniProtKB-KW"/>
</dbReference>
<dbReference type="InterPro" id="IPR013762">
    <property type="entry name" value="Integrase-like_cat_sf"/>
</dbReference>
<proteinExistence type="inferred from homology"/>
<evidence type="ECO:0000256" key="2">
    <source>
        <dbReference type="ARBA" id="ARBA00023125"/>
    </source>
</evidence>
<comment type="similarity">
    <text evidence="1">Belongs to the 'phage' integrase family.</text>
</comment>